<reference evidence="3 4" key="1">
    <citation type="submission" date="2019-03" db="EMBL/GenBank/DDBJ databases">
        <title>Genomics of glacier-inhabiting Cryobacterium strains.</title>
        <authorList>
            <person name="Liu Q."/>
            <person name="Xin Y.-H."/>
        </authorList>
    </citation>
    <scope>NUCLEOTIDE SEQUENCE [LARGE SCALE GENOMIC DNA]</scope>
    <source>
        <strain evidence="3 4">MDB1-5</strain>
    </source>
</reference>
<keyword evidence="2" id="KW-0812">Transmembrane</keyword>
<keyword evidence="4" id="KW-1185">Reference proteome</keyword>
<dbReference type="Proteomes" id="UP000297604">
    <property type="component" value="Unassembled WGS sequence"/>
</dbReference>
<accession>A0ABY2IM36</accession>
<evidence type="ECO:0000313" key="3">
    <source>
        <dbReference type="EMBL" id="TFC20485.1"/>
    </source>
</evidence>
<comment type="caution">
    <text evidence="3">The sequence shown here is derived from an EMBL/GenBank/DDBJ whole genome shotgun (WGS) entry which is preliminary data.</text>
</comment>
<name>A0ABY2IM36_9MICO</name>
<dbReference type="EMBL" id="SOFS01000019">
    <property type="protein sequence ID" value="TFC20485.1"/>
    <property type="molecule type" value="Genomic_DNA"/>
</dbReference>
<feature type="transmembrane region" description="Helical" evidence="2">
    <location>
        <begin position="20"/>
        <end position="47"/>
    </location>
</feature>
<keyword evidence="2" id="KW-1133">Transmembrane helix</keyword>
<feature type="region of interest" description="Disordered" evidence="1">
    <location>
        <begin position="113"/>
        <end position="140"/>
    </location>
</feature>
<evidence type="ECO:0000256" key="1">
    <source>
        <dbReference type="SAM" id="MobiDB-lite"/>
    </source>
</evidence>
<sequence>MFPNRVATTEPVKVPVTPAAGAAAAGVAVAVAVGVAVATAGAVAVAVGVETAGADAAADTVASVADPPRVFCREATAGVPTSHPIASTDRDAVAAAAAARFLTSQTFRSGSVAWVDRPSGHPARPRRSTAVDRKCRRPIR</sequence>
<gene>
    <name evidence="3" type="ORF">E3O46_09750</name>
</gene>
<proteinExistence type="predicted"/>
<keyword evidence="2" id="KW-0472">Membrane</keyword>
<organism evidence="3 4">
    <name type="scientific">Cryobacterium glucosi</name>
    <dbReference type="NCBI Taxonomy" id="1259175"/>
    <lineage>
        <taxon>Bacteria</taxon>
        <taxon>Bacillati</taxon>
        <taxon>Actinomycetota</taxon>
        <taxon>Actinomycetes</taxon>
        <taxon>Micrococcales</taxon>
        <taxon>Microbacteriaceae</taxon>
        <taxon>Cryobacterium</taxon>
    </lineage>
</organism>
<evidence type="ECO:0000313" key="4">
    <source>
        <dbReference type="Proteomes" id="UP000297604"/>
    </source>
</evidence>
<protein>
    <submittedName>
        <fullName evidence="3">Uncharacterized protein</fullName>
    </submittedName>
</protein>
<evidence type="ECO:0000256" key="2">
    <source>
        <dbReference type="SAM" id="Phobius"/>
    </source>
</evidence>